<accession>G8WMN5</accession>
<dbReference type="Proteomes" id="UP000007842">
    <property type="component" value="Chromosome"/>
</dbReference>
<dbReference type="Pfam" id="PF13354">
    <property type="entry name" value="Beta-lactamase2"/>
    <property type="match status" value="1"/>
</dbReference>
<feature type="domain" description="Beta-lactamase class A catalytic" evidence="2">
    <location>
        <begin position="169"/>
        <end position="308"/>
    </location>
</feature>
<keyword evidence="4" id="KW-1185">Reference proteome</keyword>
<dbReference type="Gene3D" id="3.40.710.10">
    <property type="entry name" value="DD-peptidase/beta-lactamase superfamily"/>
    <property type="match status" value="1"/>
</dbReference>
<evidence type="ECO:0000313" key="4">
    <source>
        <dbReference type="Proteomes" id="UP000007842"/>
    </source>
</evidence>
<dbReference type="KEGG" id="scy:SCATT_02330"/>
<gene>
    <name evidence="3" type="ordered locus">SCATT_02330</name>
</gene>
<dbReference type="PANTHER" id="PTHR35333">
    <property type="entry name" value="BETA-LACTAMASE"/>
    <property type="match status" value="1"/>
</dbReference>
<dbReference type="GO" id="GO:0008800">
    <property type="term" value="F:beta-lactamase activity"/>
    <property type="evidence" value="ECO:0007669"/>
    <property type="project" value="InterPro"/>
</dbReference>
<dbReference type="eggNOG" id="COG2367">
    <property type="taxonomic scope" value="Bacteria"/>
</dbReference>
<evidence type="ECO:0000256" key="1">
    <source>
        <dbReference type="SAM" id="MobiDB-lite"/>
    </source>
</evidence>
<evidence type="ECO:0000259" key="2">
    <source>
        <dbReference type="Pfam" id="PF13354"/>
    </source>
</evidence>
<organism evidence="3 4">
    <name type="scientific">Streptantibioticus cattleyicolor (strain ATCC 35852 / DSM 46488 / JCM 4925 / NBRC 14057 / NRRL 8057)</name>
    <name type="common">Streptomyces cattleya</name>
    <dbReference type="NCBI Taxonomy" id="1003195"/>
    <lineage>
        <taxon>Bacteria</taxon>
        <taxon>Bacillati</taxon>
        <taxon>Actinomycetota</taxon>
        <taxon>Actinomycetes</taxon>
        <taxon>Kitasatosporales</taxon>
        <taxon>Streptomycetaceae</taxon>
        <taxon>Streptantibioticus</taxon>
    </lineage>
</organism>
<dbReference type="GO" id="GO:0046677">
    <property type="term" value="P:response to antibiotic"/>
    <property type="evidence" value="ECO:0007669"/>
    <property type="project" value="InterPro"/>
</dbReference>
<dbReference type="GO" id="GO:0030655">
    <property type="term" value="P:beta-lactam antibiotic catabolic process"/>
    <property type="evidence" value="ECO:0007669"/>
    <property type="project" value="InterPro"/>
</dbReference>
<evidence type="ECO:0000313" key="3">
    <source>
        <dbReference type="EMBL" id="AEW92604.1"/>
    </source>
</evidence>
<dbReference type="HOGENOM" id="CLU_050510_0_0_11"/>
<feature type="region of interest" description="Disordered" evidence="1">
    <location>
        <begin position="54"/>
        <end position="95"/>
    </location>
</feature>
<dbReference type="EMBL" id="CP003219">
    <property type="protein sequence ID" value="AEW92604.1"/>
    <property type="molecule type" value="Genomic_DNA"/>
</dbReference>
<dbReference type="SUPFAM" id="SSF56601">
    <property type="entry name" value="beta-lactamase/transpeptidase-like"/>
    <property type="match status" value="1"/>
</dbReference>
<proteinExistence type="predicted"/>
<dbReference type="PANTHER" id="PTHR35333:SF3">
    <property type="entry name" value="BETA-LACTAMASE-TYPE TRANSPEPTIDASE FOLD CONTAINING PROTEIN"/>
    <property type="match status" value="1"/>
</dbReference>
<reference evidence="4" key="1">
    <citation type="submission" date="2011-12" db="EMBL/GenBank/DDBJ databases">
        <title>Complete genome sequence of Streptomyces cattleya strain DSM 46488.</title>
        <authorList>
            <person name="Ou H.-Y."/>
            <person name="Li P."/>
            <person name="Zhao C."/>
            <person name="O'Hagan D."/>
            <person name="Deng Z."/>
        </authorList>
    </citation>
    <scope>NUCLEOTIDE SEQUENCE [LARGE SCALE GENOMIC DNA]</scope>
    <source>
        <strain evidence="4">ATCC 35852 / DSM 46488 / JCM 4925 / NBRC 14057 / NRRL 8057</strain>
    </source>
</reference>
<dbReference type="PATRIC" id="fig|1003195.29.peg.228"/>
<protein>
    <submittedName>
        <fullName evidence="3">Secreted protein</fullName>
    </submittedName>
</protein>
<dbReference type="STRING" id="1003195.SCATT_02330"/>
<dbReference type="InterPro" id="IPR045155">
    <property type="entry name" value="Beta-lactam_cat"/>
</dbReference>
<sequence>MPAEPSRRSALRTTVLPCLRACALVATVLLAYAVVADLIHPRVRHAAGPRAVAGTAARGARPPAVPRPAASAPGPRPRPANPRDTAAEKRSAGVAKEVRDTRVDLSAVADAVPAHGARWAVAVHDLTTGNSGGLGDGYFDTASIVKIDILATLLLRAQQAHRGLTDAERDYAAVMVRQSDNAAATALWRRIGGADGLDAGNGELGVTGVRGDQDDLWGLTQTTATGQLDLLRAVFGDTSPLNEDSRGYLRELMAHIDPSQRWGVSAAADDRTASALKNGWLQRSTTGLWDINSIGRVRHAGHTLLVAVVSSGNATQGAGVALVEAAAREAVEAVVAAGHPEPVPTP</sequence>
<dbReference type="AlphaFoldDB" id="G8WMN5"/>
<name>G8WMN5_STREN</name>
<dbReference type="InterPro" id="IPR012338">
    <property type="entry name" value="Beta-lactam/transpept-like"/>
</dbReference>
<feature type="compositionally biased region" description="Low complexity" evidence="1">
    <location>
        <begin position="54"/>
        <end position="73"/>
    </location>
</feature>
<dbReference type="InterPro" id="IPR000871">
    <property type="entry name" value="Beta-lactam_class-A"/>
</dbReference>
<feature type="compositionally biased region" description="Basic and acidic residues" evidence="1">
    <location>
        <begin position="85"/>
        <end position="95"/>
    </location>
</feature>